<dbReference type="GO" id="GO:0000287">
    <property type="term" value="F:magnesium ion binding"/>
    <property type="evidence" value="ECO:0007669"/>
    <property type="project" value="UniProtKB-UniRule"/>
</dbReference>
<comment type="caution">
    <text evidence="8">The sequence shown here is derived from an EMBL/GenBank/DDBJ whole genome shotgun (WGS) entry which is preliminary data.</text>
</comment>
<dbReference type="AlphaFoldDB" id="A0A0L1JKX4"/>
<dbReference type="PATRIC" id="fig|1317121.7.peg.4227"/>
<feature type="binding site" evidence="6">
    <location>
        <position position="107"/>
    </location>
    <ligand>
        <name>5-phospho-alpha-D-ribose 1-diphosphate</name>
        <dbReference type="ChEBI" id="CHEBI:58017"/>
        <note>ligand shared between dimeric partners</note>
    </ligand>
</feature>
<accession>A0A0L1JKX4</accession>
<dbReference type="InterPro" id="IPR000836">
    <property type="entry name" value="PRTase_dom"/>
</dbReference>
<dbReference type="InterPro" id="IPR029057">
    <property type="entry name" value="PRTase-like"/>
</dbReference>
<dbReference type="GO" id="GO:0004588">
    <property type="term" value="F:orotate phosphoribosyltransferase activity"/>
    <property type="evidence" value="ECO:0007669"/>
    <property type="project" value="UniProtKB-UniRule"/>
</dbReference>
<dbReference type="SUPFAM" id="SSF53271">
    <property type="entry name" value="PRTase-like"/>
    <property type="match status" value="1"/>
</dbReference>
<dbReference type="NCBIfam" id="TIGR00336">
    <property type="entry name" value="pyrE"/>
    <property type="match status" value="1"/>
</dbReference>
<evidence type="ECO:0000256" key="6">
    <source>
        <dbReference type="HAMAP-Rule" id="MF_01208"/>
    </source>
</evidence>
<reference evidence="8 9" key="1">
    <citation type="journal article" date="2015" name="Int. J. Syst. Evol. Microbiol.">
        <title>Aestuariivita atlantica sp. nov., isolated from deep sea sediment of the Atlantic Ocean.</title>
        <authorList>
            <person name="Li G."/>
            <person name="Lai Q."/>
            <person name="Du Y."/>
            <person name="Liu X."/>
            <person name="Sun F."/>
            <person name="Shao Z."/>
        </authorList>
    </citation>
    <scope>NUCLEOTIDE SEQUENCE [LARGE SCALE GENOMIC DNA]</scope>
    <source>
        <strain evidence="8 9">22II-S11-z3</strain>
    </source>
</reference>
<evidence type="ECO:0000256" key="4">
    <source>
        <dbReference type="ARBA" id="ARBA00022679"/>
    </source>
</evidence>
<dbReference type="PANTHER" id="PTHR19278:SF9">
    <property type="entry name" value="URIDINE 5'-MONOPHOSPHATE SYNTHASE"/>
    <property type="match status" value="1"/>
</dbReference>
<comment type="catalytic activity">
    <reaction evidence="6">
        <text>orotidine 5'-phosphate + diphosphate = orotate + 5-phospho-alpha-D-ribose 1-diphosphate</text>
        <dbReference type="Rhea" id="RHEA:10380"/>
        <dbReference type="ChEBI" id="CHEBI:30839"/>
        <dbReference type="ChEBI" id="CHEBI:33019"/>
        <dbReference type="ChEBI" id="CHEBI:57538"/>
        <dbReference type="ChEBI" id="CHEBI:58017"/>
        <dbReference type="EC" id="2.4.2.10"/>
    </reaction>
</comment>
<feature type="binding site" description="in other chain" evidence="6">
    <location>
        <position position="108"/>
    </location>
    <ligand>
        <name>5-phospho-alpha-D-ribose 1-diphosphate</name>
        <dbReference type="ChEBI" id="CHEBI:58017"/>
        <note>ligand shared between dimeric partners</note>
    </ligand>
</feature>
<dbReference type="PANTHER" id="PTHR19278">
    <property type="entry name" value="OROTATE PHOSPHORIBOSYLTRANSFERASE"/>
    <property type="match status" value="1"/>
</dbReference>
<proteinExistence type="inferred from homology"/>
<comment type="similarity">
    <text evidence="6">Belongs to the purine/pyrimidine phosphoribosyltransferase family. PyrE subfamily.</text>
</comment>
<dbReference type="OrthoDB" id="9802134at2"/>
<feature type="binding site" evidence="6">
    <location>
        <position position="111"/>
    </location>
    <ligand>
        <name>5-phospho-alpha-D-ribose 1-diphosphate</name>
        <dbReference type="ChEBI" id="CHEBI:58017"/>
        <note>ligand shared between dimeric partners</note>
    </ligand>
</feature>
<dbReference type="GO" id="GO:0044205">
    <property type="term" value="P:'de novo' UMP biosynthetic process"/>
    <property type="evidence" value="ECO:0007669"/>
    <property type="project" value="UniProtKB-UniRule"/>
</dbReference>
<protein>
    <recommendedName>
        <fullName evidence="2 6">Orotate phosphoribosyltransferase</fullName>
        <shortName evidence="6">OPRT</shortName>
        <shortName evidence="6">OPRTase</shortName>
        <ecNumber evidence="2 6">2.4.2.10</ecNumber>
    </recommendedName>
</protein>
<dbReference type="NCBIfam" id="NF001729">
    <property type="entry name" value="PRK00455.1-3"/>
    <property type="match status" value="1"/>
</dbReference>
<feature type="domain" description="Phosphoribosyltransferase" evidence="7">
    <location>
        <begin position="80"/>
        <end position="164"/>
    </location>
</feature>
<evidence type="ECO:0000313" key="8">
    <source>
        <dbReference type="EMBL" id="KNG92400.1"/>
    </source>
</evidence>
<gene>
    <name evidence="6" type="primary">pyrE</name>
    <name evidence="8" type="ORF">ATO11_17475</name>
</gene>
<dbReference type="InterPro" id="IPR004467">
    <property type="entry name" value="Or_phspho_trans_dom"/>
</dbReference>
<keyword evidence="4 6" id="KW-0808">Transferase</keyword>
<dbReference type="GO" id="GO:0019856">
    <property type="term" value="P:pyrimidine nucleobase biosynthetic process"/>
    <property type="evidence" value="ECO:0007669"/>
    <property type="project" value="TreeGrafter"/>
</dbReference>
<sequence length="224" mass="24372">MIPSTYPDPKTIAQLTAGMLLDIEAVLFNADEPFTLASGLPSPTYIDCRKLISFPRIRSTLMDFLTVTVMRGAGLEAFDNVAGGETAGIPFAALVAERMALPMTYVRKKPKGYGRNARIEGAMSEGQRVLLVEDLTTDGGSKLSFVDAIRETGATCAHTAVIFSYGIFPETERTLGDHGITLHHLCTWWDVLAEAKRRGSFDAATLDGVEDFLNDPRAWQAARA</sequence>
<comment type="subunit">
    <text evidence="6">Homodimer.</text>
</comment>
<evidence type="ECO:0000259" key="7">
    <source>
        <dbReference type="Pfam" id="PF00156"/>
    </source>
</evidence>
<keyword evidence="9" id="KW-1185">Reference proteome</keyword>
<evidence type="ECO:0000313" key="9">
    <source>
        <dbReference type="Proteomes" id="UP000036938"/>
    </source>
</evidence>
<dbReference type="UniPathway" id="UPA00070">
    <property type="reaction ID" value="UER00119"/>
</dbReference>
<dbReference type="EC" id="2.4.2.10" evidence="2 6"/>
<dbReference type="Gene3D" id="3.40.50.2020">
    <property type="match status" value="1"/>
</dbReference>
<keyword evidence="3 6" id="KW-0328">Glycosyltransferase</keyword>
<dbReference type="HAMAP" id="MF_01208">
    <property type="entry name" value="PyrE"/>
    <property type="match status" value="1"/>
</dbReference>
<organism evidence="8 9">
    <name type="scientific">Pseudaestuariivita atlantica</name>
    <dbReference type="NCBI Taxonomy" id="1317121"/>
    <lineage>
        <taxon>Bacteria</taxon>
        <taxon>Pseudomonadati</taxon>
        <taxon>Pseudomonadota</taxon>
        <taxon>Alphaproteobacteria</taxon>
        <taxon>Rhodobacterales</taxon>
        <taxon>Paracoccaceae</taxon>
        <taxon>Pseudaestuariivita</taxon>
    </lineage>
</organism>
<feature type="binding site" description="in other chain" evidence="6">
    <location>
        <begin position="133"/>
        <end position="141"/>
    </location>
    <ligand>
        <name>5-phospho-alpha-D-ribose 1-diphosphate</name>
        <dbReference type="ChEBI" id="CHEBI:58017"/>
        <note>ligand shared between dimeric partners</note>
    </ligand>
</feature>
<evidence type="ECO:0000256" key="3">
    <source>
        <dbReference type="ARBA" id="ARBA00022676"/>
    </source>
</evidence>
<evidence type="ECO:0000256" key="2">
    <source>
        <dbReference type="ARBA" id="ARBA00011971"/>
    </source>
</evidence>
<dbReference type="EMBL" id="AQQZ01000009">
    <property type="protein sequence ID" value="KNG92400.1"/>
    <property type="molecule type" value="Genomic_DNA"/>
</dbReference>
<name>A0A0L1JKX4_9RHOB</name>
<evidence type="ECO:0000256" key="5">
    <source>
        <dbReference type="ARBA" id="ARBA00022975"/>
    </source>
</evidence>
<keyword evidence="5 6" id="KW-0665">Pyrimidine biosynthesis</keyword>
<evidence type="ECO:0000256" key="1">
    <source>
        <dbReference type="ARBA" id="ARBA00004889"/>
    </source>
</evidence>
<comment type="cofactor">
    <cofactor evidence="6">
        <name>Mg(2+)</name>
        <dbReference type="ChEBI" id="CHEBI:18420"/>
    </cofactor>
</comment>
<feature type="binding site" evidence="6">
    <location>
        <position position="137"/>
    </location>
    <ligand>
        <name>orotate</name>
        <dbReference type="ChEBI" id="CHEBI:30839"/>
    </ligand>
</feature>
<dbReference type="Proteomes" id="UP000036938">
    <property type="component" value="Unassembled WGS sequence"/>
</dbReference>
<comment type="function">
    <text evidence="6">Catalyzes the transfer of a ribosyl phosphate group from 5-phosphoribose 1-diphosphate to orotate, leading to the formation of orotidine monophosphate (OMP).</text>
</comment>
<dbReference type="RefSeq" id="WP_050532201.1">
    <property type="nucleotide sequence ID" value="NZ_AQQZ01000009.1"/>
</dbReference>
<dbReference type="STRING" id="1317121.ATO11_17475"/>
<dbReference type="InterPro" id="IPR023031">
    <property type="entry name" value="OPRT"/>
</dbReference>
<comment type="pathway">
    <text evidence="1 6">Pyrimidine metabolism; UMP biosynthesis via de novo pathway; UMP from orotate: step 1/2.</text>
</comment>
<dbReference type="Pfam" id="PF00156">
    <property type="entry name" value="Pribosyltran"/>
    <property type="match status" value="1"/>
</dbReference>
<keyword evidence="6" id="KW-0460">Magnesium</keyword>
<comment type="caution">
    <text evidence="6">Lacks conserved residue(s) required for the propagation of feature annotation.</text>
</comment>
<dbReference type="CDD" id="cd06223">
    <property type="entry name" value="PRTases_typeI"/>
    <property type="match status" value="1"/>
</dbReference>